<keyword evidence="20" id="KW-0964">Secreted</keyword>
<evidence type="ECO:0000256" key="16">
    <source>
        <dbReference type="PIRSR" id="PIRSR600823-2"/>
    </source>
</evidence>
<feature type="binding site" evidence="17">
    <location>
        <position position="275"/>
    </location>
    <ligand>
        <name>Ca(2+)</name>
        <dbReference type="ChEBI" id="CHEBI:29108"/>
        <label>2</label>
    </ligand>
</feature>
<evidence type="ECO:0000256" key="17">
    <source>
        <dbReference type="PIRSR" id="PIRSR600823-3"/>
    </source>
</evidence>
<dbReference type="PRINTS" id="PR00458">
    <property type="entry name" value="PEROXIDASE"/>
</dbReference>
<evidence type="ECO:0000256" key="12">
    <source>
        <dbReference type="ARBA" id="ARBA00023157"/>
    </source>
</evidence>
<keyword evidence="5 20" id="KW-0575">Peroxidase</keyword>
<evidence type="ECO:0000256" key="14">
    <source>
        <dbReference type="ARBA" id="ARBA00023324"/>
    </source>
</evidence>
<dbReference type="STRING" id="29655.A0A0K9PIR2"/>
<feature type="binding site" evidence="17">
    <location>
        <position position="101"/>
    </location>
    <ligand>
        <name>Ca(2+)</name>
        <dbReference type="ChEBI" id="CHEBI:29108"/>
        <label>1</label>
    </ligand>
</feature>
<feature type="binding site" evidence="17">
    <location>
        <position position="99"/>
    </location>
    <ligand>
        <name>Ca(2+)</name>
        <dbReference type="ChEBI" id="CHEBI:29108"/>
        <label>1</label>
    </ligand>
</feature>
<evidence type="ECO:0000256" key="18">
    <source>
        <dbReference type="PIRSR" id="PIRSR600823-4"/>
    </source>
</evidence>
<dbReference type="PROSITE" id="PS00436">
    <property type="entry name" value="PEROXIDASE_2"/>
    <property type="match status" value="1"/>
</dbReference>
<organism evidence="22 23">
    <name type="scientific">Zostera marina</name>
    <name type="common">Eelgrass</name>
    <dbReference type="NCBI Taxonomy" id="29655"/>
    <lineage>
        <taxon>Eukaryota</taxon>
        <taxon>Viridiplantae</taxon>
        <taxon>Streptophyta</taxon>
        <taxon>Embryophyta</taxon>
        <taxon>Tracheophyta</taxon>
        <taxon>Spermatophyta</taxon>
        <taxon>Magnoliopsida</taxon>
        <taxon>Liliopsida</taxon>
        <taxon>Zosteraceae</taxon>
        <taxon>Zostera</taxon>
    </lineage>
</organism>
<reference evidence="23" key="1">
    <citation type="journal article" date="2016" name="Nature">
        <title>The genome of the seagrass Zostera marina reveals angiosperm adaptation to the sea.</title>
        <authorList>
            <person name="Olsen J.L."/>
            <person name="Rouze P."/>
            <person name="Verhelst B."/>
            <person name="Lin Y.-C."/>
            <person name="Bayer T."/>
            <person name="Collen J."/>
            <person name="Dattolo E."/>
            <person name="De Paoli E."/>
            <person name="Dittami S."/>
            <person name="Maumus F."/>
            <person name="Michel G."/>
            <person name="Kersting A."/>
            <person name="Lauritano C."/>
            <person name="Lohaus R."/>
            <person name="Toepel M."/>
            <person name="Tonon T."/>
            <person name="Vanneste K."/>
            <person name="Amirebrahimi M."/>
            <person name="Brakel J."/>
            <person name="Bostroem C."/>
            <person name="Chovatia M."/>
            <person name="Grimwood J."/>
            <person name="Jenkins J.W."/>
            <person name="Jueterbock A."/>
            <person name="Mraz A."/>
            <person name="Stam W.T."/>
            <person name="Tice H."/>
            <person name="Bornberg-Bauer E."/>
            <person name="Green P.J."/>
            <person name="Pearson G.A."/>
            <person name="Procaccini G."/>
            <person name="Duarte C.M."/>
            <person name="Schmutz J."/>
            <person name="Reusch T.B.H."/>
            <person name="Van de Peer Y."/>
        </authorList>
    </citation>
    <scope>NUCLEOTIDE SEQUENCE [LARGE SCALE GENOMIC DNA]</scope>
    <source>
        <strain evidence="23">cv. Finnish</strain>
    </source>
</reference>
<dbReference type="GO" id="GO:0006979">
    <property type="term" value="P:response to oxidative stress"/>
    <property type="evidence" value="ECO:0007669"/>
    <property type="project" value="UniProtKB-UniRule"/>
</dbReference>
<dbReference type="GO" id="GO:0004601">
    <property type="term" value="F:peroxidase activity"/>
    <property type="evidence" value="ECO:0000318"/>
    <property type="project" value="GO_Central"/>
</dbReference>
<dbReference type="SUPFAM" id="SSF48113">
    <property type="entry name" value="Heme-dependent peroxidases"/>
    <property type="match status" value="1"/>
</dbReference>
<keyword evidence="23" id="KW-1185">Reference proteome</keyword>
<keyword evidence="7 17" id="KW-0479">Metal-binding</keyword>
<dbReference type="GO" id="GO:0009505">
    <property type="term" value="C:plant-type cell wall"/>
    <property type="evidence" value="ECO:0000318"/>
    <property type="project" value="GO_Central"/>
</dbReference>
<feature type="binding site" evidence="16">
    <location>
        <position position="192"/>
    </location>
    <ligand>
        <name>substrate</name>
    </ligand>
</feature>
<dbReference type="PANTHER" id="PTHR31388">
    <property type="entry name" value="PEROXIDASE 72-RELATED"/>
    <property type="match status" value="1"/>
</dbReference>
<dbReference type="GO" id="GO:0005576">
    <property type="term" value="C:extracellular region"/>
    <property type="evidence" value="ECO:0007669"/>
    <property type="project" value="UniProtKB-SubCell"/>
</dbReference>
<evidence type="ECO:0000256" key="10">
    <source>
        <dbReference type="ARBA" id="ARBA00023002"/>
    </source>
</evidence>
<name>A0A0K9PIR2_ZOSMR</name>
<evidence type="ECO:0000256" key="9">
    <source>
        <dbReference type="ARBA" id="ARBA00022837"/>
    </source>
</evidence>
<keyword evidence="9 17" id="KW-0106">Calcium</keyword>
<evidence type="ECO:0000256" key="2">
    <source>
        <dbReference type="ARBA" id="ARBA00004613"/>
    </source>
</evidence>
<dbReference type="InterPro" id="IPR002016">
    <property type="entry name" value="Haem_peroxidase"/>
</dbReference>
<feature type="binding site" evidence="17">
    <location>
        <position position="105"/>
    </location>
    <ligand>
        <name>Ca(2+)</name>
        <dbReference type="ChEBI" id="CHEBI:29108"/>
        <label>1</label>
    </ligand>
</feature>
<feature type="disulfide bond" evidence="19">
    <location>
        <begin position="97"/>
        <end position="102"/>
    </location>
</feature>
<keyword evidence="6 20" id="KW-0349">Heme</keyword>
<dbReference type="GO" id="GO:0140825">
    <property type="term" value="F:lactoperoxidase activity"/>
    <property type="evidence" value="ECO:0007669"/>
    <property type="project" value="UniProtKB-EC"/>
</dbReference>
<keyword evidence="14 20" id="KW-0376">Hydrogen peroxide</keyword>
<dbReference type="EC" id="1.11.1.7" evidence="4 20"/>
<comment type="cofactor">
    <cofactor evidence="17 20">
        <name>Ca(2+)</name>
        <dbReference type="ChEBI" id="CHEBI:29108"/>
    </cofactor>
    <text evidence="17 20">Binds 2 calcium ions per subunit.</text>
</comment>
<feature type="disulfide bond" evidence="19">
    <location>
        <begin position="229"/>
        <end position="254"/>
    </location>
</feature>
<keyword evidence="11 17" id="KW-0408">Iron</keyword>
<dbReference type="InterPro" id="IPR000823">
    <property type="entry name" value="Peroxidase_pln"/>
</dbReference>
<dbReference type="PROSITE" id="PS50873">
    <property type="entry name" value="PEROXIDASE_4"/>
    <property type="match status" value="1"/>
</dbReference>
<accession>A0A0K9PIR2</accession>
<dbReference type="FunFam" id="1.10.520.10:FF:000009">
    <property type="entry name" value="Peroxidase"/>
    <property type="match status" value="1"/>
</dbReference>
<comment type="similarity">
    <text evidence="20">Belongs to the peroxidase family. Classical plant (class III) peroxidase subfamily.</text>
</comment>
<keyword evidence="8" id="KW-0732">Signal</keyword>
<keyword evidence="12 19" id="KW-1015">Disulfide bond</keyword>
<keyword evidence="10 20" id="KW-0560">Oxidoreductase</keyword>
<dbReference type="GO" id="GO:0020037">
    <property type="term" value="F:heme binding"/>
    <property type="evidence" value="ECO:0007669"/>
    <property type="project" value="UniProtKB-UniRule"/>
</dbReference>
<feature type="binding site" evidence="17">
    <location>
        <position position="96"/>
    </location>
    <ligand>
        <name>Ca(2+)</name>
        <dbReference type="ChEBI" id="CHEBI:29108"/>
        <label>1</label>
    </ligand>
</feature>
<evidence type="ECO:0000313" key="23">
    <source>
        <dbReference type="Proteomes" id="UP000036987"/>
    </source>
</evidence>
<protein>
    <recommendedName>
        <fullName evidence="4 20">Peroxidase</fullName>
        <ecNumber evidence="4 20">1.11.1.7</ecNumber>
    </recommendedName>
</protein>
<evidence type="ECO:0000256" key="5">
    <source>
        <dbReference type="ARBA" id="ARBA00022559"/>
    </source>
</evidence>
<feature type="binding site" evidence="17">
    <location>
        <position position="103"/>
    </location>
    <ligand>
        <name>Ca(2+)</name>
        <dbReference type="ChEBI" id="CHEBI:29108"/>
        <label>1</label>
    </ligand>
</feature>
<comment type="subcellular location">
    <subcellularLocation>
        <location evidence="2 20">Secreted</location>
    </subcellularLocation>
</comment>
<proteinExistence type="inferred from homology"/>
<dbReference type="OrthoDB" id="2113341at2759"/>
<dbReference type="Proteomes" id="UP000036987">
    <property type="component" value="Unassembled WGS sequence"/>
</dbReference>
<feature type="site" description="Transition state stabilizer" evidence="18">
    <location>
        <position position="91"/>
    </location>
</feature>
<evidence type="ECO:0000256" key="11">
    <source>
        <dbReference type="ARBA" id="ARBA00023004"/>
    </source>
</evidence>
<comment type="similarity">
    <text evidence="3">Belongs to the peroxidase family. Ascorbate peroxidase subfamily.</text>
</comment>
<feature type="binding site" evidence="17">
    <location>
        <position position="117"/>
    </location>
    <ligand>
        <name>Ca(2+)</name>
        <dbReference type="ChEBI" id="CHEBI:29108"/>
        <label>1</label>
    </ligand>
</feature>
<dbReference type="AlphaFoldDB" id="A0A0K9PIR2"/>
<comment type="catalytic activity">
    <reaction evidence="1 20">
        <text>2 a phenolic donor + H2O2 = 2 a phenolic radical donor + 2 H2O</text>
        <dbReference type="Rhea" id="RHEA:56136"/>
        <dbReference type="ChEBI" id="CHEBI:15377"/>
        <dbReference type="ChEBI" id="CHEBI:16240"/>
        <dbReference type="ChEBI" id="CHEBI:139520"/>
        <dbReference type="ChEBI" id="CHEBI:139521"/>
        <dbReference type="EC" id="1.11.1.7"/>
    </reaction>
</comment>
<evidence type="ECO:0000256" key="15">
    <source>
        <dbReference type="PIRSR" id="PIRSR600823-1"/>
    </source>
</evidence>
<gene>
    <name evidence="22" type="ORF">ZOSMA_24G01250</name>
</gene>
<dbReference type="PROSITE" id="PS00435">
    <property type="entry name" value="PEROXIDASE_1"/>
    <property type="match status" value="1"/>
</dbReference>
<evidence type="ECO:0000256" key="13">
    <source>
        <dbReference type="ARBA" id="ARBA00023180"/>
    </source>
</evidence>
<dbReference type="PANTHER" id="PTHR31388:SF5">
    <property type="entry name" value="PEROXIDASE"/>
    <property type="match status" value="1"/>
</dbReference>
<evidence type="ECO:0000256" key="20">
    <source>
        <dbReference type="RuleBase" id="RU362060"/>
    </source>
</evidence>
<comment type="caution">
    <text evidence="22">The sequence shown here is derived from an EMBL/GenBank/DDBJ whole genome shotgun (WGS) entry which is preliminary data.</text>
</comment>
<feature type="active site" description="Proton acceptor" evidence="15">
    <location>
        <position position="95"/>
    </location>
</feature>
<feature type="binding site" evidence="17">
    <location>
        <position position="267"/>
    </location>
    <ligand>
        <name>Ca(2+)</name>
        <dbReference type="ChEBI" id="CHEBI:29108"/>
        <label>2</label>
    </ligand>
</feature>
<dbReference type="InterPro" id="IPR019793">
    <property type="entry name" value="Peroxidases_heam-ligand_BS"/>
</dbReference>
<evidence type="ECO:0000256" key="3">
    <source>
        <dbReference type="ARBA" id="ARBA00006873"/>
    </source>
</evidence>
<feature type="domain" description="Plant heme peroxidase family profile" evidence="21">
    <location>
        <begin position="54"/>
        <end position="347"/>
    </location>
</feature>
<dbReference type="Gene3D" id="1.10.520.10">
    <property type="match status" value="1"/>
</dbReference>
<evidence type="ECO:0000256" key="8">
    <source>
        <dbReference type="ARBA" id="ARBA00022729"/>
    </source>
</evidence>
<dbReference type="GO" id="GO:0042744">
    <property type="term" value="P:hydrogen peroxide catabolic process"/>
    <property type="evidence" value="ECO:0007669"/>
    <property type="project" value="UniProtKB-KW"/>
</dbReference>
<dbReference type="InterPro" id="IPR019794">
    <property type="entry name" value="Peroxidases_AS"/>
</dbReference>
<sequence length="347" mass="37892">MNYKFRFKIQINNRKYTCTNFIINHRSSVSMAFSSQLRPLFFCLLVLGFSCHAQLDSSFYSSSCPDLQSIVSSGMQDAVSSEPRMAASILRLHFHDCFVNGCDGSNLLDDTANFTGEKTAAPNKNSLRGFDTIDTIKSSVEASCNGTVSCADIVALAALEGIKAVNGPTWTVRLGRRDATTANFSGANSDLPPPNADLSTLISMFKAKNLDETDMTALSGAHTIGKARCVNFRGHIYNDTNINSTFAATRRENCPFSSGDNNLAPFDVQTENSFDNDFYQNLVAQKGLLHSDQELFNGGSQDSLVSTYSSDQATFFSDFMTAMSKMSEIDVLTGVDGEIRLNCRVVN</sequence>
<dbReference type="CDD" id="cd00693">
    <property type="entry name" value="secretory_peroxidase"/>
    <property type="match status" value="1"/>
</dbReference>
<dbReference type="InterPro" id="IPR010255">
    <property type="entry name" value="Haem_peroxidase_sf"/>
</dbReference>
<evidence type="ECO:0000313" key="22">
    <source>
        <dbReference type="EMBL" id="KMZ68102.1"/>
    </source>
</evidence>
<dbReference type="Pfam" id="PF00141">
    <property type="entry name" value="peroxidase"/>
    <property type="match status" value="1"/>
</dbReference>
<dbReference type="FunFam" id="1.10.420.10:FF:000006">
    <property type="entry name" value="Peroxidase"/>
    <property type="match status" value="1"/>
</dbReference>
<feature type="binding site" description="axial binding residue" evidence="17">
    <location>
        <position position="222"/>
    </location>
    <ligand>
        <name>heme b</name>
        <dbReference type="ChEBI" id="CHEBI:60344"/>
    </ligand>
    <ligandPart>
        <name>Fe</name>
        <dbReference type="ChEBI" id="CHEBI:18248"/>
    </ligandPart>
</feature>
<comment type="cofactor">
    <cofactor evidence="17 20">
        <name>heme b</name>
        <dbReference type="ChEBI" id="CHEBI:60344"/>
    </cofactor>
    <text evidence="17 20">Binds 1 heme b (iron(II)-protoporphyrin IX) group per subunit.</text>
</comment>
<dbReference type="GO" id="GO:0046872">
    <property type="term" value="F:metal ion binding"/>
    <property type="evidence" value="ECO:0007669"/>
    <property type="project" value="UniProtKB-UniRule"/>
</dbReference>
<dbReference type="EMBL" id="LFYR01000864">
    <property type="protein sequence ID" value="KMZ68102.1"/>
    <property type="molecule type" value="Genomic_DNA"/>
</dbReference>
<evidence type="ECO:0000256" key="7">
    <source>
        <dbReference type="ARBA" id="ARBA00022723"/>
    </source>
</evidence>
<dbReference type="Gene3D" id="1.10.420.10">
    <property type="entry name" value="Peroxidase, domain 2"/>
    <property type="match status" value="1"/>
</dbReference>
<dbReference type="OMA" id="NIAFKRD"/>
<evidence type="ECO:0000256" key="1">
    <source>
        <dbReference type="ARBA" id="ARBA00000189"/>
    </source>
</evidence>
<feature type="disulfide bond" evidence="19">
    <location>
        <begin position="64"/>
        <end position="144"/>
    </location>
</feature>
<comment type="function">
    <text evidence="20">Removal of H(2)O(2), oxidation of toxic reductants, biosynthesis and degradation of lignin, suberization, auxin catabolism, response to environmental stresses such as wounding, pathogen attack and oxidative stress.</text>
</comment>
<feature type="disulfide bond" evidence="19">
    <location>
        <begin position="150"/>
        <end position="343"/>
    </location>
</feature>
<keyword evidence="13" id="KW-0325">Glycoprotein</keyword>
<dbReference type="InterPro" id="IPR033905">
    <property type="entry name" value="Secretory_peroxidase"/>
</dbReference>
<evidence type="ECO:0000256" key="4">
    <source>
        <dbReference type="ARBA" id="ARBA00012313"/>
    </source>
</evidence>
<feature type="binding site" evidence="17">
    <location>
        <position position="223"/>
    </location>
    <ligand>
        <name>Ca(2+)</name>
        <dbReference type="ChEBI" id="CHEBI:29108"/>
        <label>2</label>
    </ligand>
</feature>
<evidence type="ECO:0000259" key="21">
    <source>
        <dbReference type="PROSITE" id="PS50873"/>
    </source>
</evidence>
<evidence type="ECO:0000256" key="19">
    <source>
        <dbReference type="PIRSR" id="PIRSR600823-5"/>
    </source>
</evidence>
<dbReference type="PRINTS" id="PR00461">
    <property type="entry name" value="PLPEROXIDASE"/>
</dbReference>
<feature type="binding site" evidence="17">
    <location>
        <position position="270"/>
    </location>
    <ligand>
        <name>Ca(2+)</name>
        <dbReference type="ChEBI" id="CHEBI:29108"/>
        <label>2</label>
    </ligand>
</feature>
<evidence type="ECO:0000256" key="6">
    <source>
        <dbReference type="ARBA" id="ARBA00022617"/>
    </source>
</evidence>